<evidence type="ECO:0000313" key="1">
    <source>
        <dbReference type="EMBL" id="OSX81402.1"/>
    </source>
</evidence>
<evidence type="ECO:0000313" key="2">
    <source>
        <dbReference type="Proteomes" id="UP000218209"/>
    </source>
</evidence>
<accession>A0A1X6PKN8</accession>
<gene>
    <name evidence="1" type="ORF">BU14_0021s0008</name>
</gene>
<keyword evidence="2" id="KW-1185">Reference proteome</keyword>
<dbReference type="EMBL" id="KV918762">
    <property type="protein sequence ID" value="OSX81402.1"/>
    <property type="molecule type" value="Genomic_DNA"/>
</dbReference>
<dbReference type="Proteomes" id="UP000218209">
    <property type="component" value="Unassembled WGS sequence"/>
</dbReference>
<name>A0A1X6PKN8_PORUM</name>
<reference evidence="1 2" key="1">
    <citation type="submission" date="2017-03" db="EMBL/GenBank/DDBJ databases">
        <title>WGS assembly of Porphyra umbilicalis.</title>
        <authorList>
            <person name="Brawley S.H."/>
            <person name="Blouin N.A."/>
            <person name="Ficko-Blean E."/>
            <person name="Wheeler G.L."/>
            <person name="Lohr M."/>
            <person name="Goodson H.V."/>
            <person name="Jenkins J.W."/>
            <person name="Blaby-Haas C.E."/>
            <person name="Helliwell K.E."/>
            <person name="Chan C."/>
            <person name="Marriage T."/>
            <person name="Bhattacharya D."/>
            <person name="Klein A.S."/>
            <person name="Badis Y."/>
            <person name="Brodie J."/>
            <person name="Cao Y."/>
            <person name="Collen J."/>
            <person name="Dittami S.M."/>
            <person name="Gachon C.M."/>
            <person name="Green B.R."/>
            <person name="Karpowicz S."/>
            <person name="Kim J.W."/>
            <person name="Kudahl U."/>
            <person name="Lin S."/>
            <person name="Michel G."/>
            <person name="Mittag M."/>
            <person name="Olson B.J."/>
            <person name="Pangilinan J."/>
            <person name="Peng Y."/>
            <person name="Qiu H."/>
            <person name="Shu S."/>
            <person name="Singer J.T."/>
            <person name="Smith A.G."/>
            <person name="Sprecher B.N."/>
            <person name="Wagner V."/>
            <person name="Wang W."/>
            <person name="Wang Z.-Y."/>
            <person name="Yan J."/>
            <person name="Yarish C."/>
            <person name="Zoeuner-Riek S."/>
            <person name="Zhuang Y."/>
            <person name="Zou Y."/>
            <person name="Lindquist E.A."/>
            <person name="Grimwood J."/>
            <person name="Barry K."/>
            <person name="Rokhsar D.S."/>
            <person name="Schmutz J."/>
            <person name="Stiller J.W."/>
            <person name="Grossman A.R."/>
            <person name="Prochnik S.E."/>
        </authorList>
    </citation>
    <scope>NUCLEOTIDE SEQUENCE [LARGE SCALE GENOMIC DNA]</scope>
    <source>
        <strain evidence="1">4086291</strain>
    </source>
</reference>
<sequence length="46" mass="4962">MTMITTWASRTKKMTRRRMGLWGLCDEDIGVAGACSVGSVGSVCHT</sequence>
<proteinExistence type="predicted"/>
<dbReference type="AlphaFoldDB" id="A0A1X6PKN8"/>
<protein>
    <submittedName>
        <fullName evidence="1">Uncharacterized protein</fullName>
    </submittedName>
</protein>
<organism evidence="1 2">
    <name type="scientific">Porphyra umbilicalis</name>
    <name type="common">Purple laver</name>
    <name type="synonym">Red alga</name>
    <dbReference type="NCBI Taxonomy" id="2786"/>
    <lineage>
        <taxon>Eukaryota</taxon>
        <taxon>Rhodophyta</taxon>
        <taxon>Bangiophyceae</taxon>
        <taxon>Bangiales</taxon>
        <taxon>Bangiaceae</taxon>
        <taxon>Porphyra</taxon>
    </lineage>
</organism>